<dbReference type="AlphaFoldDB" id="A0A1B1K862"/>
<gene>
    <name evidence="1" type="ORF">R1CP_20380</name>
</gene>
<organism evidence="1 2">
    <name type="scientific">Rhodococcus opacus</name>
    <name type="common">Nocardia opaca</name>
    <dbReference type="NCBI Taxonomy" id="37919"/>
    <lineage>
        <taxon>Bacteria</taxon>
        <taxon>Bacillati</taxon>
        <taxon>Actinomycetota</taxon>
        <taxon>Actinomycetes</taxon>
        <taxon>Mycobacteriales</taxon>
        <taxon>Nocardiaceae</taxon>
        <taxon>Rhodococcus</taxon>
    </lineage>
</organism>
<name>A0A1B1K862_RHOOP</name>
<accession>A0A1B1K862</accession>
<evidence type="ECO:0000313" key="2">
    <source>
        <dbReference type="Proteomes" id="UP000186108"/>
    </source>
</evidence>
<reference evidence="1 2" key="1">
    <citation type="submission" date="2014-07" db="EMBL/GenBank/DDBJ databases">
        <authorList>
            <person name="Zhang J.E."/>
            <person name="Yang H."/>
            <person name="Guo J."/>
            <person name="Deng Z."/>
            <person name="Luo H."/>
            <person name="Luo M."/>
            <person name="Zhao B."/>
        </authorList>
    </citation>
    <scope>NUCLEOTIDE SEQUENCE [LARGE SCALE GENOMIC DNA]</scope>
    <source>
        <strain evidence="1 2">1CP</strain>
    </source>
</reference>
<evidence type="ECO:0000313" key="1">
    <source>
        <dbReference type="EMBL" id="ANS28756.1"/>
    </source>
</evidence>
<dbReference type="EMBL" id="CP009111">
    <property type="protein sequence ID" value="ANS28756.1"/>
    <property type="molecule type" value="Genomic_DNA"/>
</dbReference>
<protein>
    <submittedName>
        <fullName evidence="1">Uncharacterized protein</fullName>
    </submittedName>
</protein>
<sequence>MAMMSWRPLRIQAGASVMASSTCWIAGLTVTAGVRGRRVVLACDWRARAKRWVAFGVV</sequence>
<dbReference type="Proteomes" id="UP000186108">
    <property type="component" value="Chromosome"/>
</dbReference>
<proteinExistence type="predicted"/>